<dbReference type="InterPro" id="IPR000182">
    <property type="entry name" value="GNAT_dom"/>
</dbReference>
<keyword evidence="2" id="KW-0012">Acyltransferase</keyword>
<evidence type="ECO:0000313" key="2">
    <source>
        <dbReference type="EMBL" id="MFC7388616.1"/>
    </source>
</evidence>
<dbReference type="InterPro" id="IPR016181">
    <property type="entry name" value="Acyl_CoA_acyltransferase"/>
</dbReference>
<keyword evidence="2" id="KW-0808">Transferase</keyword>
<dbReference type="CDD" id="cd04301">
    <property type="entry name" value="NAT_SF"/>
    <property type="match status" value="1"/>
</dbReference>
<dbReference type="EC" id="2.3.-.-" evidence="2"/>
<feature type="domain" description="N-acetyltransferase" evidence="1">
    <location>
        <begin position="1"/>
        <end position="129"/>
    </location>
</feature>
<protein>
    <submittedName>
        <fullName evidence="2">GNAT family N-acetyltransferase</fullName>
        <ecNumber evidence="2">2.3.-.-</ecNumber>
    </submittedName>
</protein>
<dbReference type="GO" id="GO:0016746">
    <property type="term" value="F:acyltransferase activity"/>
    <property type="evidence" value="ECO:0007669"/>
    <property type="project" value="UniProtKB-KW"/>
</dbReference>
<proteinExistence type="predicted"/>
<keyword evidence="3" id="KW-1185">Reference proteome</keyword>
<reference evidence="3" key="1">
    <citation type="journal article" date="2019" name="Int. J. Syst. Evol. Microbiol.">
        <title>The Global Catalogue of Microorganisms (GCM) 10K type strain sequencing project: providing services to taxonomists for standard genome sequencing and annotation.</title>
        <authorList>
            <consortium name="The Broad Institute Genomics Platform"/>
            <consortium name="The Broad Institute Genome Sequencing Center for Infectious Disease"/>
            <person name="Wu L."/>
            <person name="Ma J."/>
        </authorList>
    </citation>
    <scope>NUCLEOTIDE SEQUENCE [LARGE SCALE GENOMIC DNA]</scope>
    <source>
        <strain evidence="3">CCUG 55590</strain>
    </source>
</reference>
<dbReference type="Proteomes" id="UP001596439">
    <property type="component" value="Unassembled WGS sequence"/>
</dbReference>
<accession>A0ABW2PGJ1</accession>
<evidence type="ECO:0000259" key="1">
    <source>
        <dbReference type="PROSITE" id="PS51186"/>
    </source>
</evidence>
<dbReference type="EMBL" id="JBHTCE010000001">
    <property type="protein sequence ID" value="MFC7388616.1"/>
    <property type="molecule type" value="Genomic_DNA"/>
</dbReference>
<dbReference type="Gene3D" id="3.40.630.30">
    <property type="match status" value="1"/>
</dbReference>
<name>A0ABW2PGJ1_9BACL</name>
<evidence type="ECO:0000313" key="3">
    <source>
        <dbReference type="Proteomes" id="UP001596439"/>
    </source>
</evidence>
<dbReference type="Pfam" id="PF13508">
    <property type="entry name" value="Acetyltransf_7"/>
    <property type="match status" value="1"/>
</dbReference>
<gene>
    <name evidence="2" type="ORF">ACFQO8_00595</name>
</gene>
<sequence>MKVRPYVSQDFEHIQRLNREEGWTQLVERHELTREAWRQSNVTYVMESDHGEIIAYLRGLTDTTVSLYVCELLVASAYRKRGLGEQLLQHVHALYPETRLEMLASQASHTYYEKLRFRPFYGFRKTIHE</sequence>
<comment type="caution">
    <text evidence="2">The sequence shown here is derived from an EMBL/GenBank/DDBJ whole genome shotgun (WGS) entry which is preliminary data.</text>
</comment>
<dbReference type="RefSeq" id="WP_214786022.1">
    <property type="nucleotide sequence ID" value="NZ_JANIEL010000030.1"/>
</dbReference>
<dbReference type="PROSITE" id="PS51186">
    <property type="entry name" value="GNAT"/>
    <property type="match status" value="1"/>
</dbReference>
<organism evidence="2 3">
    <name type="scientific">Exiguobacterium aestuarii</name>
    <dbReference type="NCBI Taxonomy" id="273527"/>
    <lineage>
        <taxon>Bacteria</taxon>
        <taxon>Bacillati</taxon>
        <taxon>Bacillota</taxon>
        <taxon>Bacilli</taxon>
        <taxon>Bacillales</taxon>
        <taxon>Bacillales Family XII. Incertae Sedis</taxon>
        <taxon>Exiguobacterium</taxon>
    </lineage>
</organism>
<dbReference type="SUPFAM" id="SSF55729">
    <property type="entry name" value="Acyl-CoA N-acyltransferases (Nat)"/>
    <property type="match status" value="1"/>
</dbReference>